<comment type="caution">
    <text evidence="1">The sequence shown here is derived from an EMBL/GenBank/DDBJ whole genome shotgun (WGS) entry which is preliminary data.</text>
</comment>
<proteinExistence type="predicted"/>
<organism evidence="1 2">
    <name type="scientific">Diversispora eburnea</name>
    <dbReference type="NCBI Taxonomy" id="1213867"/>
    <lineage>
        <taxon>Eukaryota</taxon>
        <taxon>Fungi</taxon>
        <taxon>Fungi incertae sedis</taxon>
        <taxon>Mucoromycota</taxon>
        <taxon>Glomeromycotina</taxon>
        <taxon>Glomeromycetes</taxon>
        <taxon>Diversisporales</taxon>
        <taxon>Diversisporaceae</taxon>
        <taxon>Diversispora</taxon>
    </lineage>
</organism>
<dbReference type="OrthoDB" id="2351131at2759"/>
<protein>
    <submittedName>
        <fullName evidence="1">9_t:CDS:1</fullName>
    </submittedName>
</protein>
<accession>A0A9N9D0A5</accession>
<evidence type="ECO:0000313" key="2">
    <source>
        <dbReference type="Proteomes" id="UP000789706"/>
    </source>
</evidence>
<gene>
    <name evidence="1" type="ORF">DEBURN_LOCUS10239</name>
</gene>
<evidence type="ECO:0000313" key="1">
    <source>
        <dbReference type="EMBL" id="CAG8617704.1"/>
    </source>
</evidence>
<dbReference type="Proteomes" id="UP000789706">
    <property type="component" value="Unassembled WGS sequence"/>
</dbReference>
<dbReference type="EMBL" id="CAJVPK010002739">
    <property type="protein sequence ID" value="CAG8617704.1"/>
    <property type="molecule type" value="Genomic_DNA"/>
</dbReference>
<reference evidence="1" key="1">
    <citation type="submission" date="2021-06" db="EMBL/GenBank/DDBJ databases">
        <authorList>
            <person name="Kallberg Y."/>
            <person name="Tangrot J."/>
            <person name="Rosling A."/>
        </authorList>
    </citation>
    <scope>NUCLEOTIDE SEQUENCE</scope>
    <source>
        <strain evidence="1">AZ414A</strain>
    </source>
</reference>
<sequence>MLQEVYFGQMDRKQRHDDFANIDATWRITNIATSVHVEAFAQMLFRICDCPFRMVSLYHNKKFDIFKEPCRKLIRAELLALRPGNLSTAIKGLREWDKISDCYALNLSSAVETYIEVEYQKRLLAKYFSEILCSLITSTGASLELILIEDAKKVSRKEVSHTIKNTEKKIKDEDAELIANASNISSDEAEILKQNPIYSFTDNLTLQRHYLWKIYASGDIGGKDDIQNWGINNDDWIKLCNIDFVKKFNNLEPLQYFRRLAYFRRQGFIDIDDTKILSGDDVTKTFEQSQEKIIKIREDILLLLGFKTQAKGLSDLNAAIKFINVILSNWCGYTIKSG</sequence>
<keyword evidence="2" id="KW-1185">Reference proteome</keyword>
<name>A0A9N9D0A5_9GLOM</name>
<dbReference type="AlphaFoldDB" id="A0A9N9D0A5"/>